<keyword evidence="9 16" id="KW-0521">NADP</keyword>
<dbReference type="InterPro" id="IPR016166">
    <property type="entry name" value="FAD-bd_PCMH"/>
</dbReference>
<comment type="subcellular location">
    <subcellularLocation>
        <location evidence="3 16">Cytoplasm</location>
    </subcellularLocation>
</comment>
<evidence type="ECO:0000256" key="7">
    <source>
        <dbReference type="ARBA" id="ARBA00022630"/>
    </source>
</evidence>
<dbReference type="InterPro" id="IPR016167">
    <property type="entry name" value="FAD-bd_PCMH_sub1"/>
</dbReference>
<name>A0A2M7D6U4_9BACT</name>
<comment type="caution">
    <text evidence="18">The sequence shown here is derived from an EMBL/GenBank/DDBJ whole genome shotgun (WGS) entry which is preliminary data.</text>
</comment>
<evidence type="ECO:0000256" key="13">
    <source>
        <dbReference type="ARBA" id="ARBA00023306"/>
    </source>
</evidence>
<keyword evidence="12 16" id="KW-0560">Oxidoreductase</keyword>
<evidence type="ECO:0000256" key="12">
    <source>
        <dbReference type="ARBA" id="ARBA00023002"/>
    </source>
</evidence>
<dbReference type="SUPFAM" id="SSF56194">
    <property type="entry name" value="Uridine diphospho-N-Acetylenolpyruvylglucosamine reductase, MurB, C-terminal domain"/>
    <property type="match status" value="1"/>
</dbReference>
<dbReference type="AlphaFoldDB" id="A0A2M7D6U4"/>
<evidence type="ECO:0000256" key="14">
    <source>
        <dbReference type="ARBA" id="ARBA00023316"/>
    </source>
</evidence>
<accession>A0A2M7D6U4</accession>
<dbReference type="NCBIfam" id="TIGR00179">
    <property type="entry name" value="murB"/>
    <property type="match status" value="1"/>
</dbReference>
<feature type="active site" evidence="16">
    <location>
        <position position="319"/>
    </location>
</feature>
<evidence type="ECO:0000256" key="9">
    <source>
        <dbReference type="ARBA" id="ARBA00022857"/>
    </source>
</evidence>
<dbReference type="GO" id="GO:0071949">
    <property type="term" value="F:FAD binding"/>
    <property type="evidence" value="ECO:0007669"/>
    <property type="project" value="InterPro"/>
</dbReference>
<dbReference type="GO" id="GO:0009252">
    <property type="term" value="P:peptidoglycan biosynthetic process"/>
    <property type="evidence" value="ECO:0007669"/>
    <property type="project" value="UniProtKB-UniRule"/>
</dbReference>
<sequence length="324" mass="35652">MRFTFLIKKLSTKFKIDNLQENILLANHTTFRIGGPARYFCAAQNREELMVALKWGKENNLPIFILGGGSNLLVSDDGFNGLVIKMQSVNIKMENDNGKCKIICDAGVSFGKIIMETSKHGYSGVEWGWGIPGTIGGAICGNAGRLGEDISQVVASVTILDEKLEIKTLSKEECEFDYRSSRFKRTGEIILSVNLIFTKKDQVAIDEVLSQAKDVIKKSPPFPSAGCAFKNYKLKGERDELLKNHPELTARVRGGKIGVGFLIDQCGLGGRQIGGAKIWEGHKNYIVNTGSAKANDVKELIKICQAAVKEKYGITLEEEIRFVG</sequence>
<gene>
    <name evidence="16 18" type="primary">murB</name>
    <name evidence="18" type="ORF">COS30_00455</name>
</gene>
<dbReference type="InterPro" id="IPR036635">
    <property type="entry name" value="MurB_C_sf"/>
</dbReference>
<keyword evidence="10 16" id="KW-0133">Cell shape</keyword>
<dbReference type="UniPathway" id="UPA00219"/>
<comment type="pathway">
    <text evidence="4 16">Cell wall biogenesis; peptidoglycan biosynthesis.</text>
</comment>
<protein>
    <recommendedName>
        <fullName evidence="16">UDP-N-acetylenolpyruvoylglucosamine reductase</fullName>
        <ecNumber evidence="16">1.3.1.98</ecNumber>
    </recommendedName>
    <alternativeName>
        <fullName evidence="16">UDP-N-acetylmuramate dehydrogenase</fullName>
    </alternativeName>
</protein>
<dbReference type="InterPro" id="IPR006094">
    <property type="entry name" value="Oxid_FAD_bind_N"/>
</dbReference>
<feature type="domain" description="FAD-binding PCMH-type" evidence="17">
    <location>
        <begin position="32"/>
        <end position="200"/>
    </location>
</feature>
<evidence type="ECO:0000256" key="16">
    <source>
        <dbReference type="HAMAP-Rule" id="MF_00037"/>
    </source>
</evidence>
<evidence type="ECO:0000313" key="19">
    <source>
        <dbReference type="Proteomes" id="UP000229247"/>
    </source>
</evidence>
<evidence type="ECO:0000256" key="15">
    <source>
        <dbReference type="ARBA" id="ARBA00048914"/>
    </source>
</evidence>
<dbReference type="Gene3D" id="3.30.43.10">
    <property type="entry name" value="Uridine Diphospho-n-acetylenolpyruvylglucosamine Reductase, domain 2"/>
    <property type="match status" value="1"/>
</dbReference>
<feature type="active site" description="Proton donor" evidence="16">
    <location>
        <position position="227"/>
    </location>
</feature>
<evidence type="ECO:0000256" key="2">
    <source>
        <dbReference type="ARBA" id="ARBA00003921"/>
    </source>
</evidence>
<dbReference type="Proteomes" id="UP000229247">
    <property type="component" value="Unassembled WGS sequence"/>
</dbReference>
<dbReference type="GO" id="GO:0008762">
    <property type="term" value="F:UDP-N-acetylmuramate dehydrogenase activity"/>
    <property type="evidence" value="ECO:0007669"/>
    <property type="project" value="UniProtKB-UniRule"/>
</dbReference>
<comment type="catalytic activity">
    <reaction evidence="15 16">
        <text>UDP-N-acetyl-alpha-D-muramate + NADP(+) = UDP-N-acetyl-3-O-(1-carboxyvinyl)-alpha-D-glucosamine + NADPH + H(+)</text>
        <dbReference type="Rhea" id="RHEA:12248"/>
        <dbReference type="ChEBI" id="CHEBI:15378"/>
        <dbReference type="ChEBI" id="CHEBI:57783"/>
        <dbReference type="ChEBI" id="CHEBI:58349"/>
        <dbReference type="ChEBI" id="CHEBI:68483"/>
        <dbReference type="ChEBI" id="CHEBI:70757"/>
        <dbReference type="EC" id="1.3.1.98"/>
    </reaction>
</comment>
<dbReference type="GO" id="GO:0005829">
    <property type="term" value="C:cytosol"/>
    <property type="evidence" value="ECO:0007669"/>
    <property type="project" value="TreeGrafter"/>
</dbReference>
<keyword evidence="11 16" id="KW-0573">Peptidoglycan synthesis</keyword>
<dbReference type="PANTHER" id="PTHR21071:SF4">
    <property type="entry name" value="UDP-N-ACETYLENOLPYRUVOYLGLUCOSAMINE REDUCTASE"/>
    <property type="match status" value="1"/>
</dbReference>
<dbReference type="HAMAP" id="MF_00037">
    <property type="entry name" value="MurB"/>
    <property type="match status" value="1"/>
</dbReference>
<keyword evidence="5 16" id="KW-0963">Cytoplasm</keyword>
<dbReference type="InterPro" id="IPR011601">
    <property type="entry name" value="MurB_C"/>
</dbReference>
<evidence type="ECO:0000256" key="6">
    <source>
        <dbReference type="ARBA" id="ARBA00022618"/>
    </source>
</evidence>
<dbReference type="Gene3D" id="3.90.78.10">
    <property type="entry name" value="UDP-N-acetylenolpyruvoylglucosamine reductase, C-terminal domain"/>
    <property type="match status" value="1"/>
</dbReference>
<keyword evidence="6 16" id="KW-0132">Cell division</keyword>
<dbReference type="PANTHER" id="PTHR21071">
    <property type="entry name" value="UDP-N-ACETYLENOLPYRUVOYLGLUCOSAMINE REDUCTASE"/>
    <property type="match status" value="1"/>
</dbReference>
<proteinExistence type="inferred from homology"/>
<dbReference type="SUPFAM" id="SSF56176">
    <property type="entry name" value="FAD-binding/transporter-associated domain-like"/>
    <property type="match status" value="1"/>
</dbReference>
<dbReference type="InterPro" id="IPR016169">
    <property type="entry name" value="FAD-bd_PCMH_sub2"/>
</dbReference>
<evidence type="ECO:0000256" key="5">
    <source>
        <dbReference type="ARBA" id="ARBA00022490"/>
    </source>
</evidence>
<organism evidence="18 19">
    <name type="scientific">Candidatus Portnoybacteria bacterium CG02_land_8_20_14_3_00_45_8</name>
    <dbReference type="NCBI Taxonomy" id="1974807"/>
    <lineage>
        <taxon>Bacteria</taxon>
        <taxon>Candidatus Portnoyibacteriota</taxon>
    </lineage>
</organism>
<evidence type="ECO:0000256" key="11">
    <source>
        <dbReference type="ARBA" id="ARBA00022984"/>
    </source>
</evidence>
<keyword evidence="14 16" id="KW-0961">Cell wall biogenesis/degradation</keyword>
<evidence type="ECO:0000256" key="10">
    <source>
        <dbReference type="ARBA" id="ARBA00022960"/>
    </source>
</evidence>
<dbReference type="Gene3D" id="3.30.465.10">
    <property type="match status" value="1"/>
</dbReference>
<keyword evidence="13 16" id="KW-0131">Cell cycle</keyword>
<dbReference type="EC" id="1.3.1.98" evidence="16"/>
<dbReference type="EMBL" id="PEUE01000011">
    <property type="protein sequence ID" value="PIV38735.1"/>
    <property type="molecule type" value="Genomic_DNA"/>
</dbReference>
<comment type="similarity">
    <text evidence="16">Belongs to the MurB family.</text>
</comment>
<dbReference type="Pfam" id="PF01565">
    <property type="entry name" value="FAD_binding_4"/>
    <property type="match status" value="1"/>
</dbReference>
<evidence type="ECO:0000256" key="4">
    <source>
        <dbReference type="ARBA" id="ARBA00004752"/>
    </source>
</evidence>
<evidence type="ECO:0000256" key="3">
    <source>
        <dbReference type="ARBA" id="ARBA00004496"/>
    </source>
</evidence>
<dbReference type="InterPro" id="IPR003170">
    <property type="entry name" value="MurB"/>
</dbReference>
<reference evidence="19" key="1">
    <citation type="submission" date="2017-09" db="EMBL/GenBank/DDBJ databases">
        <title>Depth-based differentiation of microbial function through sediment-hosted aquifers and enrichment of novel symbionts in the deep terrestrial subsurface.</title>
        <authorList>
            <person name="Probst A.J."/>
            <person name="Ladd B."/>
            <person name="Jarett J.K."/>
            <person name="Geller-Mcgrath D.E."/>
            <person name="Sieber C.M.K."/>
            <person name="Emerson J.B."/>
            <person name="Anantharaman K."/>
            <person name="Thomas B.C."/>
            <person name="Malmstrom R."/>
            <person name="Stieglmeier M."/>
            <person name="Klingl A."/>
            <person name="Woyke T."/>
            <person name="Ryan C.M."/>
            <person name="Banfield J.F."/>
        </authorList>
    </citation>
    <scope>NUCLEOTIDE SEQUENCE [LARGE SCALE GENOMIC DNA]</scope>
</reference>
<dbReference type="PROSITE" id="PS51387">
    <property type="entry name" value="FAD_PCMH"/>
    <property type="match status" value="1"/>
</dbReference>
<keyword evidence="8 16" id="KW-0274">FAD</keyword>
<feature type="active site" evidence="16">
    <location>
        <position position="179"/>
    </location>
</feature>
<comment type="cofactor">
    <cofactor evidence="1 16">
        <name>FAD</name>
        <dbReference type="ChEBI" id="CHEBI:57692"/>
    </cofactor>
</comment>
<evidence type="ECO:0000256" key="1">
    <source>
        <dbReference type="ARBA" id="ARBA00001974"/>
    </source>
</evidence>
<comment type="function">
    <text evidence="2 16">Cell wall formation.</text>
</comment>
<evidence type="ECO:0000256" key="8">
    <source>
        <dbReference type="ARBA" id="ARBA00022827"/>
    </source>
</evidence>
<dbReference type="GO" id="GO:0071555">
    <property type="term" value="P:cell wall organization"/>
    <property type="evidence" value="ECO:0007669"/>
    <property type="project" value="UniProtKB-KW"/>
</dbReference>
<keyword evidence="7 16" id="KW-0285">Flavoprotein</keyword>
<dbReference type="Pfam" id="PF02873">
    <property type="entry name" value="MurB_C"/>
    <property type="match status" value="1"/>
</dbReference>
<evidence type="ECO:0000259" key="17">
    <source>
        <dbReference type="PROSITE" id="PS51387"/>
    </source>
</evidence>
<dbReference type="GO" id="GO:0008360">
    <property type="term" value="P:regulation of cell shape"/>
    <property type="evidence" value="ECO:0007669"/>
    <property type="project" value="UniProtKB-KW"/>
</dbReference>
<evidence type="ECO:0000313" key="18">
    <source>
        <dbReference type="EMBL" id="PIV38735.1"/>
    </source>
</evidence>
<dbReference type="GO" id="GO:0051301">
    <property type="term" value="P:cell division"/>
    <property type="evidence" value="ECO:0007669"/>
    <property type="project" value="UniProtKB-KW"/>
</dbReference>
<dbReference type="InterPro" id="IPR036318">
    <property type="entry name" value="FAD-bd_PCMH-like_sf"/>
</dbReference>